<keyword evidence="1" id="KW-0472">Membrane</keyword>
<reference evidence="2" key="1">
    <citation type="submission" date="2018-02" db="EMBL/GenBank/DDBJ databases">
        <title>Rhizophora mucronata_Transcriptome.</title>
        <authorList>
            <person name="Meera S.P."/>
            <person name="Sreeshan A."/>
            <person name="Augustine A."/>
        </authorList>
    </citation>
    <scope>NUCLEOTIDE SEQUENCE</scope>
    <source>
        <tissue evidence="2">Leaf</tissue>
    </source>
</reference>
<keyword evidence="1" id="KW-1133">Transmembrane helix</keyword>
<feature type="transmembrane region" description="Helical" evidence="1">
    <location>
        <begin position="46"/>
        <end position="65"/>
    </location>
</feature>
<protein>
    <submittedName>
        <fullName evidence="2">Uncharacterized protein MANES_18G027000</fullName>
    </submittedName>
</protein>
<dbReference type="EMBL" id="GGEC01028854">
    <property type="protein sequence ID" value="MBX09338.1"/>
    <property type="molecule type" value="Transcribed_RNA"/>
</dbReference>
<accession>A0A2P2KUE8</accession>
<organism evidence="2">
    <name type="scientific">Rhizophora mucronata</name>
    <name type="common">Asiatic mangrove</name>
    <dbReference type="NCBI Taxonomy" id="61149"/>
    <lineage>
        <taxon>Eukaryota</taxon>
        <taxon>Viridiplantae</taxon>
        <taxon>Streptophyta</taxon>
        <taxon>Embryophyta</taxon>
        <taxon>Tracheophyta</taxon>
        <taxon>Spermatophyta</taxon>
        <taxon>Magnoliopsida</taxon>
        <taxon>eudicotyledons</taxon>
        <taxon>Gunneridae</taxon>
        <taxon>Pentapetalae</taxon>
        <taxon>rosids</taxon>
        <taxon>fabids</taxon>
        <taxon>Malpighiales</taxon>
        <taxon>Rhizophoraceae</taxon>
        <taxon>Rhizophora</taxon>
    </lineage>
</organism>
<keyword evidence="1" id="KW-0812">Transmembrane</keyword>
<evidence type="ECO:0000256" key="1">
    <source>
        <dbReference type="SAM" id="Phobius"/>
    </source>
</evidence>
<evidence type="ECO:0000313" key="2">
    <source>
        <dbReference type="EMBL" id="MBX09338.1"/>
    </source>
</evidence>
<proteinExistence type="predicted"/>
<sequence>MIFESVHCCFLNVNSRSLGSAVELTAQRSMPWLKNFLGGCENWAPLRFWGLGRVTLMVVNLMGFLRSGVESWLGFWKEVLWRMAGFWVMELLLVVRVIVRALLMGLKVMMRMVVMGF</sequence>
<name>A0A2P2KUE8_RHIMU</name>
<dbReference type="AlphaFoldDB" id="A0A2P2KUE8"/>
<feature type="transmembrane region" description="Helical" evidence="1">
    <location>
        <begin position="85"/>
        <end position="103"/>
    </location>
</feature>